<evidence type="ECO:0008006" key="2">
    <source>
        <dbReference type="Google" id="ProtNLM"/>
    </source>
</evidence>
<feature type="non-terminal residue" evidence="1">
    <location>
        <position position="89"/>
    </location>
</feature>
<protein>
    <recommendedName>
        <fullName evidence="2">Sel1 repeat family protein</fullName>
    </recommendedName>
</protein>
<organism evidence="1">
    <name type="scientific">marine metagenome</name>
    <dbReference type="NCBI Taxonomy" id="408172"/>
    <lineage>
        <taxon>unclassified sequences</taxon>
        <taxon>metagenomes</taxon>
        <taxon>ecological metagenomes</taxon>
    </lineage>
</organism>
<proteinExistence type="predicted"/>
<accession>A0A383B7U8</accession>
<sequence>MPNRLAAVVFAIVFGLFSTSVSASKSTAAAALAIAEGNFPTAIRTLLPLAKNGDCIAQYNLGWVYQKVRDDLKSRHWFTQASECGDQHA</sequence>
<dbReference type="Gene3D" id="1.25.40.10">
    <property type="entry name" value="Tetratricopeptide repeat domain"/>
    <property type="match status" value="1"/>
</dbReference>
<dbReference type="InterPro" id="IPR011990">
    <property type="entry name" value="TPR-like_helical_dom_sf"/>
</dbReference>
<name>A0A383B7U8_9ZZZZ</name>
<reference evidence="1" key="1">
    <citation type="submission" date="2018-05" db="EMBL/GenBank/DDBJ databases">
        <authorList>
            <person name="Lanie J.A."/>
            <person name="Ng W.-L."/>
            <person name="Kazmierczak K.M."/>
            <person name="Andrzejewski T.M."/>
            <person name="Davidsen T.M."/>
            <person name="Wayne K.J."/>
            <person name="Tettelin H."/>
            <person name="Glass J.I."/>
            <person name="Rusch D."/>
            <person name="Podicherti R."/>
            <person name="Tsui H.-C.T."/>
            <person name="Winkler M.E."/>
        </authorList>
    </citation>
    <scope>NUCLEOTIDE SEQUENCE</scope>
</reference>
<gene>
    <name evidence="1" type="ORF">METZ01_LOCUS468767</name>
</gene>
<dbReference type="SMART" id="SM00671">
    <property type="entry name" value="SEL1"/>
    <property type="match status" value="1"/>
</dbReference>
<evidence type="ECO:0000313" key="1">
    <source>
        <dbReference type="EMBL" id="SVE15913.1"/>
    </source>
</evidence>
<dbReference type="InterPro" id="IPR006597">
    <property type="entry name" value="Sel1-like"/>
</dbReference>
<dbReference type="AlphaFoldDB" id="A0A383B7U8"/>
<dbReference type="SUPFAM" id="SSF81901">
    <property type="entry name" value="HCP-like"/>
    <property type="match status" value="1"/>
</dbReference>
<dbReference type="EMBL" id="UINC01198104">
    <property type="protein sequence ID" value="SVE15913.1"/>
    <property type="molecule type" value="Genomic_DNA"/>
</dbReference>